<evidence type="ECO:0000313" key="2">
    <source>
        <dbReference type="Proteomes" id="UP000031970"/>
    </source>
</evidence>
<gene>
    <name evidence="1" type="ORF">B4067_3169</name>
</gene>
<dbReference type="Proteomes" id="UP000031970">
    <property type="component" value="Unassembled WGS sequence"/>
</dbReference>
<name>A0ABD4A100_BACIU</name>
<evidence type="ECO:0000313" key="1">
    <source>
        <dbReference type="EMBL" id="KIL34016.1"/>
    </source>
</evidence>
<protein>
    <submittedName>
        <fullName evidence="1">Uncharacterized protein</fullName>
    </submittedName>
</protein>
<proteinExistence type="predicted"/>
<organism evidence="1 2">
    <name type="scientific">Bacillus subtilis subsp. subtilis</name>
    <dbReference type="NCBI Taxonomy" id="135461"/>
    <lineage>
        <taxon>Bacteria</taxon>
        <taxon>Bacillati</taxon>
        <taxon>Bacillota</taxon>
        <taxon>Bacilli</taxon>
        <taxon>Bacillales</taxon>
        <taxon>Bacillaceae</taxon>
        <taxon>Bacillus</taxon>
    </lineage>
</organism>
<sequence>MQGKVCLIYLFLYSHIFHLYDTRQCFQFCLIQRTAGITNDMNDIMQIHKGGD</sequence>
<dbReference type="EMBL" id="JSXS01000002">
    <property type="protein sequence ID" value="KIL34016.1"/>
    <property type="molecule type" value="Genomic_DNA"/>
</dbReference>
<accession>A0ABD4A100</accession>
<reference evidence="1 2" key="1">
    <citation type="submission" date="2014-11" db="EMBL/GenBank/DDBJ databases">
        <title>Draft Genome Sequences of Nine Bacillus subtilis Strains that Form Spores with High Heat-Resistance.</title>
        <authorList>
            <person name="Krawcyk A.O."/>
            <person name="Berendsen E.M."/>
            <person name="de Jong A."/>
            <person name="Holsappel S."/>
            <person name="Eijlander R.T."/>
            <person name="Wells-Bennik M."/>
            <person name="Kuipers O.P."/>
        </authorList>
    </citation>
    <scope>NUCLEOTIDE SEQUENCE [LARGE SCALE GENOMIC DNA]</scope>
    <source>
        <strain evidence="1 2">B4067</strain>
    </source>
</reference>
<comment type="caution">
    <text evidence="1">The sequence shown here is derived from an EMBL/GenBank/DDBJ whole genome shotgun (WGS) entry which is preliminary data.</text>
</comment>
<dbReference type="AlphaFoldDB" id="A0ABD4A100"/>